<evidence type="ECO:0000313" key="3">
    <source>
        <dbReference type="Proteomes" id="UP000011135"/>
    </source>
</evidence>
<accession>L8JNC4</accession>
<gene>
    <name evidence="2" type="ORF">C900_05693</name>
</gene>
<dbReference type="InterPro" id="IPR039422">
    <property type="entry name" value="MarR/SlyA-like"/>
</dbReference>
<dbReference type="GO" id="GO:0006950">
    <property type="term" value="P:response to stress"/>
    <property type="evidence" value="ECO:0007669"/>
    <property type="project" value="TreeGrafter"/>
</dbReference>
<comment type="caution">
    <text evidence="2">The sequence shown here is derived from an EMBL/GenBank/DDBJ whole genome shotgun (WGS) entry which is preliminary data.</text>
</comment>
<dbReference type="InterPro" id="IPR036390">
    <property type="entry name" value="WH_DNA-bd_sf"/>
</dbReference>
<dbReference type="InterPro" id="IPR000835">
    <property type="entry name" value="HTH_MarR-typ"/>
</dbReference>
<dbReference type="PANTHER" id="PTHR33164">
    <property type="entry name" value="TRANSCRIPTIONAL REGULATOR, MARR FAMILY"/>
    <property type="match status" value="1"/>
</dbReference>
<evidence type="ECO:0000259" key="1">
    <source>
        <dbReference type="SMART" id="SM00347"/>
    </source>
</evidence>
<dbReference type="eggNOG" id="COG1846">
    <property type="taxonomic scope" value="Bacteria"/>
</dbReference>
<dbReference type="Gene3D" id="1.10.10.10">
    <property type="entry name" value="Winged helix-like DNA-binding domain superfamily/Winged helix DNA-binding domain"/>
    <property type="match status" value="1"/>
</dbReference>
<dbReference type="STRING" id="1237149.C900_05693"/>
<protein>
    <submittedName>
        <fullName evidence="2">Transcriptional regulator, MarR family</fullName>
    </submittedName>
</protein>
<feature type="domain" description="HTH marR-type" evidence="1">
    <location>
        <begin position="31"/>
        <end position="136"/>
    </location>
</feature>
<keyword evidence="3" id="KW-1185">Reference proteome</keyword>
<dbReference type="PANTHER" id="PTHR33164:SF43">
    <property type="entry name" value="HTH-TYPE TRANSCRIPTIONAL REPRESSOR YETL"/>
    <property type="match status" value="1"/>
</dbReference>
<dbReference type="SMART" id="SM00347">
    <property type="entry name" value="HTH_MARR"/>
    <property type="match status" value="1"/>
</dbReference>
<dbReference type="SUPFAM" id="SSF46785">
    <property type="entry name" value="Winged helix' DNA-binding domain"/>
    <property type="match status" value="1"/>
</dbReference>
<dbReference type="InterPro" id="IPR036388">
    <property type="entry name" value="WH-like_DNA-bd_sf"/>
</dbReference>
<dbReference type="Proteomes" id="UP000011135">
    <property type="component" value="Unassembled WGS sequence"/>
</dbReference>
<sequence>MNEDIVKELGYLSLASRLKRISDTMIHSGRQMYKELNWDIEPNWFLIFLTLEKHGSLSVTDIAGKLQFTHPSVITIVNKMTKAGYVESSKCSEDGRRQWIALTNKAKKRLPEFKRIWQAGTDGIENMLKGYDLLPILDHIEKQLSSESFKDRTFSEYTLQHHEQR</sequence>
<organism evidence="2 3">
    <name type="scientific">Fulvivirga imtechensis AK7</name>
    <dbReference type="NCBI Taxonomy" id="1237149"/>
    <lineage>
        <taxon>Bacteria</taxon>
        <taxon>Pseudomonadati</taxon>
        <taxon>Bacteroidota</taxon>
        <taxon>Cytophagia</taxon>
        <taxon>Cytophagales</taxon>
        <taxon>Fulvivirgaceae</taxon>
        <taxon>Fulvivirga</taxon>
    </lineage>
</organism>
<evidence type="ECO:0000313" key="2">
    <source>
        <dbReference type="EMBL" id="ELR68867.1"/>
    </source>
</evidence>
<reference evidence="2 3" key="1">
    <citation type="submission" date="2012-12" db="EMBL/GenBank/DDBJ databases">
        <title>Genome assembly of Fulvivirga imtechensis AK7.</title>
        <authorList>
            <person name="Nupur N."/>
            <person name="Khatri I."/>
            <person name="Kumar R."/>
            <person name="Subramanian S."/>
            <person name="Pinnaka A."/>
        </authorList>
    </citation>
    <scope>NUCLEOTIDE SEQUENCE [LARGE SCALE GENOMIC DNA]</scope>
    <source>
        <strain evidence="2 3">AK7</strain>
    </source>
</reference>
<dbReference type="OrthoDB" id="1431064at2"/>
<name>L8JNC4_9BACT</name>
<dbReference type="EMBL" id="AMZN01000089">
    <property type="protein sequence ID" value="ELR68867.1"/>
    <property type="molecule type" value="Genomic_DNA"/>
</dbReference>
<dbReference type="GO" id="GO:0003700">
    <property type="term" value="F:DNA-binding transcription factor activity"/>
    <property type="evidence" value="ECO:0007669"/>
    <property type="project" value="InterPro"/>
</dbReference>
<dbReference type="Pfam" id="PF12802">
    <property type="entry name" value="MarR_2"/>
    <property type="match status" value="1"/>
</dbReference>
<dbReference type="AlphaFoldDB" id="L8JNC4"/>
<dbReference type="RefSeq" id="WP_009582803.1">
    <property type="nucleotide sequence ID" value="NZ_AMZN01000089.1"/>
</dbReference>
<proteinExistence type="predicted"/>